<sequence length="212" mass="25014">MSTLNINQIYKLDKIFTEEYFYSSLPKPPILKLSNIQEFLSHYKEQIHKQKTSGEHLDFKTNQIYTSEFFFDDNQYYKISWNIDKAEQIIAESNAPVVKLELKKISQSIFEKDITLSHLNFAKHNNKPIIVAFYEPTQQYIPIDGNHRAYARLKENKKTIDAYILSPQGHMLAMCSTLDYALYMFAHNLNVLGNYACGEIDYNKFMDEMYRF</sequence>
<dbReference type="OrthoDB" id="2086299at2"/>
<name>A0A1D7XH93_9CLOT</name>
<accession>A0A1D7XH93</accession>
<dbReference type="AlphaFoldDB" id="A0A1D7XH93"/>
<evidence type="ECO:0008006" key="3">
    <source>
        <dbReference type="Google" id="ProtNLM"/>
    </source>
</evidence>
<dbReference type="EMBL" id="CP017253">
    <property type="protein sequence ID" value="AOR22724.1"/>
    <property type="molecule type" value="Genomic_DNA"/>
</dbReference>
<gene>
    <name evidence="1" type="ORF">BGI42_02910</name>
</gene>
<protein>
    <recommendedName>
        <fullName evidence="3">ParB/Sulfiredoxin domain-containing protein</fullName>
    </recommendedName>
</protein>
<evidence type="ECO:0000313" key="1">
    <source>
        <dbReference type="EMBL" id="AOR22724.1"/>
    </source>
</evidence>
<proteinExistence type="predicted"/>
<dbReference type="InterPro" id="IPR036086">
    <property type="entry name" value="ParB/Sulfiredoxin_sf"/>
</dbReference>
<dbReference type="Proteomes" id="UP000094652">
    <property type="component" value="Chromosome"/>
</dbReference>
<dbReference type="SUPFAM" id="SSF110849">
    <property type="entry name" value="ParB/Sulfiredoxin"/>
    <property type="match status" value="1"/>
</dbReference>
<dbReference type="RefSeq" id="WP_069678884.1">
    <property type="nucleotide sequence ID" value="NZ_CP017253.2"/>
</dbReference>
<reference evidence="2" key="1">
    <citation type="submission" date="2016-09" db="EMBL/GenBank/DDBJ databases">
        <title>Genomics of Clostridium taeniosporum, an organism which forms endospores with ribbon-like appendages.</title>
        <authorList>
            <person name="Walker J.R."/>
        </authorList>
    </citation>
    <scope>NUCLEOTIDE SEQUENCE [LARGE SCALE GENOMIC DNA]</scope>
    <source>
        <strain evidence="2">1/k</strain>
    </source>
</reference>
<evidence type="ECO:0000313" key="2">
    <source>
        <dbReference type="Proteomes" id="UP000094652"/>
    </source>
</evidence>
<organism evidence="1 2">
    <name type="scientific">Clostridium taeniosporum</name>
    <dbReference type="NCBI Taxonomy" id="394958"/>
    <lineage>
        <taxon>Bacteria</taxon>
        <taxon>Bacillati</taxon>
        <taxon>Bacillota</taxon>
        <taxon>Clostridia</taxon>
        <taxon>Eubacteriales</taxon>
        <taxon>Clostridiaceae</taxon>
        <taxon>Clostridium</taxon>
    </lineage>
</organism>
<dbReference type="KEGG" id="ctae:BGI42_02910"/>
<keyword evidence="2" id="KW-1185">Reference proteome</keyword>